<feature type="transmembrane region" description="Helical" evidence="1">
    <location>
        <begin position="43"/>
        <end position="67"/>
    </location>
</feature>
<feature type="transmembrane region" description="Helical" evidence="1">
    <location>
        <begin position="220"/>
        <end position="239"/>
    </location>
</feature>
<dbReference type="NCBIfam" id="NF010612">
    <property type="entry name" value="PRK14013.1-2"/>
    <property type="match status" value="1"/>
</dbReference>
<protein>
    <recommendedName>
        <fullName evidence="4">DUF475 domain-containing protein</fullName>
    </recommendedName>
</protein>
<dbReference type="Pfam" id="PF04332">
    <property type="entry name" value="DUF475"/>
    <property type="match status" value="1"/>
</dbReference>
<feature type="transmembrane region" description="Helical" evidence="1">
    <location>
        <begin position="6"/>
        <end position="22"/>
    </location>
</feature>
<evidence type="ECO:0008006" key="4">
    <source>
        <dbReference type="Google" id="ProtNLM"/>
    </source>
</evidence>
<proteinExistence type="predicted"/>
<dbReference type="PANTHER" id="PTHR30238:SF4">
    <property type="entry name" value="SLL1022 PROTEIN"/>
    <property type="match status" value="1"/>
</dbReference>
<organism evidence="2 3">
    <name type="scientific">Candidatus Gottesmanbacteria bacterium RIFCSPLOWO2_01_FULL_39_12b</name>
    <dbReference type="NCBI Taxonomy" id="1798388"/>
    <lineage>
        <taxon>Bacteria</taxon>
        <taxon>Candidatus Gottesmaniibacteriota</taxon>
    </lineage>
</organism>
<dbReference type="InterPro" id="IPR007427">
    <property type="entry name" value="DUF475"/>
</dbReference>
<gene>
    <name evidence="2" type="ORF">A2960_04810</name>
</gene>
<evidence type="ECO:0000313" key="2">
    <source>
        <dbReference type="EMBL" id="OGG26268.1"/>
    </source>
</evidence>
<evidence type="ECO:0000313" key="3">
    <source>
        <dbReference type="Proteomes" id="UP000176609"/>
    </source>
</evidence>
<feature type="transmembrane region" description="Helical" evidence="1">
    <location>
        <begin position="251"/>
        <end position="269"/>
    </location>
</feature>
<accession>A0A1F6ANM7</accession>
<keyword evidence="1" id="KW-0812">Transmembrane</keyword>
<feature type="transmembrane region" description="Helical" evidence="1">
    <location>
        <begin position="128"/>
        <end position="152"/>
    </location>
</feature>
<dbReference type="Proteomes" id="UP000176609">
    <property type="component" value="Unassembled WGS sequence"/>
</dbReference>
<keyword evidence="1" id="KW-0472">Membrane</keyword>
<keyword evidence="1" id="KW-1133">Transmembrane helix</keyword>
<feature type="transmembrane region" description="Helical" evidence="1">
    <location>
        <begin position="95"/>
        <end position="116"/>
    </location>
</feature>
<dbReference type="EMBL" id="MFJR01000012">
    <property type="protein sequence ID" value="OGG26268.1"/>
    <property type="molecule type" value="Genomic_DNA"/>
</dbReference>
<name>A0A1F6ANM7_9BACT</name>
<feature type="transmembrane region" description="Helical" evidence="1">
    <location>
        <begin position="275"/>
        <end position="295"/>
    </location>
</feature>
<reference evidence="2 3" key="1">
    <citation type="journal article" date="2016" name="Nat. Commun.">
        <title>Thousands of microbial genomes shed light on interconnected biogeochemical processes in an aquifer system.</title>
        <authorList>
            <person name="Anantharaman K."/>
            <person name="Brown C.T."/>
            <person name="Hug L.A."/>
            <person name="Sharon I."/>
            <person name="Castelle C.J."/>
            <person name="Probst A.J."/>
            <person name="Thomas B.C."/>
            <person name="Singh A."/>
            <person name="Wilkins M.J."/>
            <person name="Karaoz U."/>
            <person name="Brodie E.L."/>
            <person name="Williams K.H."/>
            <person name="Hubbard S.S."/>
            <person name="Banfield J.F."/>
        </authorList>
    </citation>
    <scope>NUCLEOTIDE SEQUENCE [LARGE SCALE GENOMIC DNA]</scope>
</reference>
<dbReference type="AlphaFoldDB" id="A0A1F6ANM7"/>
<comment type="caution">
    <text evidence="2">The sequence shown here is derived from an EMBL/GenBank/DDBJ whole genome shotgun (WGS) entry which is preliminary data.</text>
</comment>
<sequence>MGFISALITILGLSLFEVINSIDNAIINAEVLSTMKAASRRWFITWGLLSSVVIVRGLLPFLIVWLLNPTAGIIGTVTAVFQSDRSVSESLDRSAPYLLLAGGIFMVFVFFHWLFLEEKKFGLPGERFIANQGVWFYAIVSVILTITVWYAIKTEPLLAFSAVVGSTVFFITHGFKQQAEQAEKKLLQKGMSDISKILYLEVIDMTFSIDGVLGSFAFTFFVPLILLGNGLGALVLRQVTVSNIERIKKYLYIKNGAMYSILFLGSVMVLDSFGFHIPFWFSPTMTFLIVGYFYLKSNKKIKI</sequence>
<dbReference type="PANTHER" id="PTHR30238">
    <property type="entry name" value="MEMBRANE BOUND PREDICTED REDOX MODULATOR"/>
    <property type="match status" value="1"/>
</dbReference>
<evidence type="ECO:0000256" key="1">
    <source>
        <dbReference type="SAM" id="Phobius"/>
    </source>
</evidence>